<dbReference type="PROSITE" id="PS50864">
    <property type="entry name" value="SAND"/>
    <property type="match status" value="1"/>
</dbReference>
<evidence type="ECO:0000256" key="2">
    <source>
        <dbReference type="ARBA" id="ARBA00022679"/>
    </source>
</evidence>
<dbReference type="Gene3D" id="3.40.50.2000">
    <property type="entry name" value="Glycogen Phosphorylase B"/>
    <property type="match status" value="1"/>
</dbReference>
<dbReference type="EMBL" id="MT142655">
    <property type="protein sequence ID" value="QJA86717.1"/>
    <property type="molecule type" value="Genomic_DNA"/>
</dbReference>
<dbReference type="AlphaFoldDB" id="A0A6M3KX38"/>
<accession>A0A6M3KX38</accession>
<evidence type="ECO:0000256" key="1">
    <source>
        <dbReference type="ARBA" id="ARBA00022676"/>
    </source>
</evidence>
<evidence type="ECO:0000259" key="3">
    <source>
        <dbReference type="PROSITE" id="PS50864"/>
    </source>
</evidence>
<keyword evidence="1" id="KW-0328">Glycosyltransferase</keyword>
<dbReference type="GO" id="GO:0003677">
    <property type="term" value="F:DNA binding"/>
    <property type="evidence" value="ECO:0007669"/>
    <property type="project" value="InterPro"/>
</dbReference>
<feature type="domain" description="SAND" evidence="3">
    <location>
        <begin position="1"/>
        <end position="95"/>
    </location>
</feature>
<dbReference type="GO" id="GO:0008713">
    <property type="term" value="F:ADP-heptose-lipopolysaccharide heptosyltransferase activity"/>
    <property type="evidence" value="ECO:0007669"/>
    <property type="project" value="TreeGrafter"/>
</dbReference>
<dbReference type="InterPro" id="IPR051199">
    <property type="entry name" value="LPS_LOS_Heptosyltrfase"/>
</dbReference>
<dbReference type="GO" id="GO:0005829">
    <property type="term" value="C:cytosol"/>
    <property type="evidence" value="ECO:0007669"/>
    <property type="project" value="TreeGrafter"/>
</dbReference>
<dbReference type="GO" id="GO:0009244">
    <property type="term" value="P:lipopolysaccharide core region biosynthetic process"/>
    <property type="evidence" value="ECO:0007669"/>
    <property type="project" value="TreeGrafter"/>
</dbReference>
<evidence type="ECO:0000313" key="4">
    <source>
        <dbReference type="EMBL" id="QJA86717.1"/>
    </source>
</evidence>
<proteinExistence type="predicted"/>
<dbReference type="InterPro" id="IPR002201">
    <property type="entry name" value="Glyco_trans_9"/>
</dbReference>
<gene>
    <name evidence="4" type="ORF">MM415B03130_0005</name>
</gene>
<reference evidence="4" key="1">
    <citation type="submission" date="2020-03" db="EMBL/GenBank/DDBJ databases">
        <title>The deep terrestrial virosphere.</title>
        <authorList>
            <person name="Holmfeldt K."/>
            <person name="Nilsson E."/>
            <person name="Simone D."/>
            <person name="Lopez-Fernandez M."/>
            <person name="Wu X."/>
            <person name="de Brujin I."/>
            <person name="Lundin D."/>
            <person name="Andersson A."/>
            <person name="Bertilsson S."/>
            <person name="Dopson M."/>
        </authorList>
    </citation>
    <scope>NUCLEOTIDE SEQUENCE</scope>
    <source>
        <strain evidence="4">MM415B03130</strain>
    </source>
</reference>
<dbReference type="CDD" id="cd03789">
    <property type="entry name" value="GT9_LPS_heptosyltransferase"/>
    <property type="match status" value="1"/>
</dbReference>
<dbReference type="InterPro" id="IPR000770">
    <property type="entry name" value="SAND_dom"/>
</dbReference>
<dbReference type="Pfam" id="PF01075">
    <property type="entry name" value="Glyco_transf_9"/>
    <property type="match status" value="1"/>
</dbReference>
<dbReference type="PANTHER" id="PTHR30160">
    <property type="entry name" value="TETRAACYLDISACCHARIDE 4'-KINASE-RELATED"/>
    <property type="match status" value="1"/>
</dbReference>
<keyword evidence="2 4" id="KW-0808">Transferase</keyword>
<organism evidence="4">
    <name type="scientific">viral metagenome</name>
    <dbReference type="NCBI Taxonomy" id="1070528"/>
    <lineage>
        <taxon>unclassified sequences</taxon>
        <taxon>metagenomes</taxon>
        <taxon>organismal metagenomes</taxon>
    </lineage>
</organism>
<protein>
    <submittedName>
        <fullName evidence="4">Putative glycosyltransferase</fullName>
    </submittedName>
</protein>
<sequence>MTHTLRNIATGEELDISGKMAREFFKAFSGKKIMCLPVSEEIKTNGETPKHLYEVTEFKRKKKVKGTCVIRMGGIGDLICLSSSLREMTARGDQVTLATLPQHIEFMKAMDIGKVIDIKDIGKYTFDDVIDLRFAVEPKEMGGKAEWSDYTLKDRSDYFDELVNVYPAKKSFAIQNKEHTKISVSGRYVIINASIWAAVRAIPQKYIMPLAKKINKLGLNVVLVGVSQPWNQELLKIGNGNGIVNLIDKTSILDMIDLCDKSEMIITPDTGTVHIGAGLGKKTLALFGNINPRTRTSYYTTVKALYPQGELECIPCFDMHPCIGSLDYNPGKSSKCMQLFTPDRVVNAVKELGGY</sequence>
<name>A0A6M3KX38_9ZZZZ</name>
<dbReference type="SUPFAM" id="SSF53756">
    <property type="entry name" value="UDP-Glycosyltransferase/glycogen phosphorylase"/>
    <property type="match status" value="1"/>
</dbReference>